<feature type="domain" description="Radical SAM core" evidence="8">
    <location>
        <begin position="70"/>
        <end position="293"/>
    </location>
</feature>
<dbReference type="GO" id="GO:0009228">
    <property type="term" value="P:thiamine biosynthetic process"/>
    <property type="evidence" value="ECO:0007669"/>
    <property type="project" value="InterPro"/>
</dbReference>
<name>A0A4Y8KU03_9BACT</name>
<dbReference type="NCBIfam" id="TIGR02351">
    <property type="entry name" value="thiH"/>
    <property type="match status" value="1"/>
</dbReference>
<reference evidence="9 10" key="1">
    <citation type="submission" date="2019-03" db="EMBL/GenBank/DDBJ databases">
        <title>San Antonio Military Medical Center submission to MRSN (WRAIR), pending publication.</title>
        <authorList>
            <person name="Blyth D.M."/>
            <person name="Mccarthy S.L."/>
            <person name="Schall S.E."/>
            <person name="Stam J.A."/>
            <person name="Ong A.C."/>
            <person name="Mcgann P.T."/>
        </authorList>
    </citation>
    <scope>NUCLEOTIDE SEQUENCE [LARGE SCALE GENOMIC DNA]</scope>
    <source>
        <strain evidence="9 10">MRSN571793</strain>
    </source>
</reference>
<dbReference type="OrthoDB" id="9801120at2"/>
<dbReference type="PANTHER" id="PTHR43583">
    <property type="entry name" value="2-IMINOACETATE SYNTHASE"/>
    <property type="match status" value="1"/>
</dbReference>
<evidence type="ECO:0000256" key="7">
    <source>
        <dbReference type="ARBA" id="ARBA00034078"/>
    </source>
</evidence>
<dbReference type="InterPro" id="IPR013785">
    <property type="entry name" value="Aldolase_TIM"/>
</dbReference>
<dbReference type="InterPro" id="IPR012726">
    <property type="entry name" value="ThiH"/>
</dbReference>
<comment type="caution">
    <text evidence="9">The sequence shown here is derived from an EMBL/GenBank/DDBJ whole genome shotgun (WGS) entry which is preliminary data.</text>
</comment>
<dbReference type="PROSITE" id="PS51918">
    <property type="entry name" value="RADICAL_SAM"/>
    <property type="match status" value="1"/>
</dbReference>
<keyword evidence="5" id="KW-0408">Iron</keyword>
<dbReference type="InterPro" id="IPR007197">
    <property type="entry name" value="rSAM"/>
</dbReference>
<keyword evidence="3" id="KW-0949">S-adenosyl-L-methionine</keyword>
<dbReference type="Pfam" id="PF06968">
    <property type="entry name" value="BATS"/>
    <property type="match status" value="1"/>
</dbReference>
<dbReference type="AlphaFoldDB" id="A0A4Y8KU03"/>
<dbReference type="GO" id="GO:0003824">
    <property type="term" value="F:catalytic activity"/>
    <property type="evidence" value="ECO:0007669"/>
    <property type="project" value="InterPro"/>
</dbReference>
<dbReference type="Gene3D" id="3.20.20.70">
    <property type="entry name" value="Aldolase class I"/>
    <property type="match status" value="1"/>
</dbReference>
<sequence>MSFTEHISDYDWDKIESCIYNKTAKDVEIALGKTRPSIGDFMAMVSPAAEPYLEQMAILSQRYTRQRYGNTIQFYVPLYLTNSCINHCVYCGFNHDNDISRIILTDEQILREVEAIKRMGDFQHILLVTGENPRDAGVDYIENAIRLVKPYFSSISIEVQPLKEAEYKQLADAGLNAVYCYQETYNKSKYKVYHPKGMKSKFDWRLDGFDRMGKAGIHKIGLGVLIGLEDWRTDAAMMALHLQYLQKTYWQTKYSISFPRMRPHEGEDFQPNVVMTDKQLAQIIFAYRIFNHDLEMALSTREDSIFRDNMIGLGITSLSAGSKTNPGGYAVYTNELEQFSVNDSRIPSAVLQSVKNHGYEVVWKDWDLSLQ</sequence>
<accession>A0A4Y8KU03</accession>
<dbReference type="InterPro" id="IPR006638">
    <property type="entry name" value="Elp3/MiaA/NifB-like_rSAM"/>
</dbReference>
<evidence type="ECO:0000259" key="8">
    <source>
        <dbReference type="PROSITE" id="PS51918"/>
    </source>
</evidence>
<dbReference type="Pfam" id="PF04055">
    <property type="entry name" value="Radical_SAM"/>
    <property type="match status" value="1"/>
</dbReference>
<proteinExistence type="predicted"/>
<evidence type="ECO:0000313" key="9">
    <source>
        <dbReference type="EMBL" id="TFD92810.1"/>
    </source>
</evidence>
<comment type="cofactor">
    <cofactor evidence="1">
        <name>[4Fe-4S] cluster</name>
        <dbReference type="ChEBI" id="CHEBI:49883"/>
    </cofactor>
</comment>
<dbReference type="RefSeq" id="WP_134437491.1">
    <property type="nucleotide sequence ID" value="NZ_SOML01000016.1"/>
</dbReference>
<dbReference type="InterPro" id="IPR034428">
    <property type="entry name" value="ThiH/NoCL/HydG-like"/>
</dbReference>
<keyword evidence="2" id="KW-0004">4Fe-4S</keyword>
<dbReference type="InterPro" id="IPR010722">
    <property type="entry name" value="BATS_dom"/>
</dbReference>
<dbReference type="SFLD" id="SFLDG01060">
    <property type="entry name" value="BATS_domain_containing"/>
    <property type="match status" value="1"/>
</dbReference>
<dbReference type="SFLD" id="SFLDS00029">
    <property type="entry name" value="Radical_SAM"/>
    <property type="match status" value="1"/>
</dbReference>
<dbReference type="SMART" id="SM00876">
    <property type="entry name" value="BATS"/>
    <property type="match status" value="1"/>
</dbReference>
<evidence type="ECO:0000256" key="1">
    <source>
        <dbReference type="ARBA" id="ARBA00001966"/>
    </source>
</evidence>
<dbReference type="PANTHER" id="PTHR43583:SF1">
    <property type="entry name" value="2-IMINOACETATE SYNTHASE"/>
    <property type="match status" value="1"/>
</dbReference>
<evidence type="ECO:0000256" key="5">
    <source>
        <dbReference type="ARBA" id="ARBA00023004"/>
    </source>
</evidence>
<keyword evidence="6" id="KW-0411">Iron-sulfur</keyword>
<dbReference type="SMART" id="SM00729">
    <property type="entry name" value="Elp3"/>
    <property type="match status" value="1"/>
</dbReference>
<dbReference type="EMBL" id="SOML01000016">
    <property type="protein sequence ID" value="TFD92810.1"/>
    <property type="molecule type" value="Genomic_DNA"/>
</dbReference>
<dbReference type="SFLD" id="SFLDF00301">
    <property type="entry name" value="2-iminoacetate_synthase_(ThiH)"/>
    <property type="match status" value="1"/>
</dbReference>
<dbReference type="GO" id="GO:0051539">
    <property type="term" value="F:4 iron, 4 sulfur cluster binding"/>
    <property type="evidence" value="ECO:0007669"/>
    <property type="project" value="UniProtKB-KW"/>
</dbReference>
<organism evidence="9 10">
    <name type="scientific">Dysgonomonas capnocytophagoides</name>
    <dbReference type="NCBI Taxonomy" id="45254"/>
    <lineage>
        <taxon>Bacteria</taxon>
        <taxon>Pseudomonadati</taxon>
        <taxon>Bacteroidota</taxon>
        <taxon>Bacteroidia</taxon>
        <taxon>Bacteroidales</taxon>
        <taxon>Dysgonomonadaceae</taxon>
        <taxon>Dysgonomonas</taxon>
    </lineage>
</organism>
<keyword evidence="4" id="KW-0479">Metal-binding</keyword>
<evidence type="ECO:0000313" key="10">
    <source>
        <dbReference type="Proteomes" id="UP000297861"/>
    </source>
</evidence>
<evidence type="ECO:0000256" key="2">
    <source>
        <dbReference type="ARBA" id="ARBA00022485"/>
    </source>
</evidence>
<dbReference type="Proteomes" id="UP000297861">
    <property type="component" value="Unassembled WGS sequence"/>
</dbReference>
<dbReference type="InterPro" id="IPR058240">
    <property type="entry name" value="rSAM_sf"/>
</dbReference>
<dbReference type="CDD" id="cd01335">
    <property type="entry name" value="Radical_SAM"/>
    <property type="match status" value="1"/>
</dbReference>
<evidence type="ECO:0000256" key="4">
    <source>
        <dbReference type="ARBA" id="ARBA00022723"/>
    </source>
</evidence>
<protein>
    <submittedName>
        <fullName evidence="9">2-iminoacetate synthase ThiH</fullName>
    </submittedName>
</protein>
<keyword evidence="10" id="KW-1185">Reference proteome</keyword>
<gene>
    <name evidence="9" type="primary">thiH</name>
    <name evidence="9" type="ORF">E2605_18395</name>
</gene>
<dbReference type="SUPFAM" id="SSF102114">
    <property type="entry name" value="Radical SAM enzymes"/>
    <property type="match status" value="1"/>
</dbReference>
<dbReference type="SFLD" id="SFLDG01081">
    <property type="entry name" value="cleavage_of_the_Ca-Cb_bond_in"/>
    <property type="match status" value="1"/>
</dbReference>
<evidence type="ECO:0000256" key="3">
    <source>
        <dbReference type="ARBA" id="ARBA00022691"/>
    </source>
</evidence>
<comment type="cofactor">
    <cofactor evidence="7">
        <name>[2Fe-2S] cluster</name>
        <dbReference type="ChEBI" id="CHEBI:190135"/>
    </cofactor>
</comment>
<evidence type="ECO:0000256" key="6">
    <source>
        <dbReference type="ARBA" id="ARBA00023014"/>
    </source>
</evidence>
<dbReference type="GO" id="GO:0005506">
    <property type="term" value="F:iron ion binding"/>
    <property type="evidence" value="ECO:0007669"/>
    <property type="project" value="InterPro"/>
</dbReference>